<gene>
    <name evidence="5" type="ORF">Rhopal_003628-T1</name>
</gene>
<feature type="compositionally biased region" description="Polar residues" evidence="4">
    <location>
        <begin position="367"/>
        <end position="380"/>
    </location>
</feature>
<dbReference type="GO" id="GO:0006383">
    <property type="term" value="P:transcription by RNA polymerase III"/>
    <property type="evidence" value="ECO:0007669"/>
    <property type="project" value="TreeGrafter"/>
</dbReference>
<feature type="compositionally biased region" description="Low complexity" evidence="4">
    <location>
        <begin position="463"/>
        <end position="473"/>
    </location>
</feature>
<reference evidence="5 6" key="1">
    <citation type="submission" date="2021-12" db="EMBL/GenBank/DDBJ databases">
        <title>High titer production of polyol ester of fatty acids by Rhodotorula paludigena BS15 towards product separation-free biomass refinery.</title>
        <authorList>
            <person name="Mano J."/>
            <person name="Ono H."/>
            <person name="Tanaka T."/>
            <person name="Naito K."/>
            <person name="Sushida H."/>
            <person name="Ike M."/>
            <person name="Tokuyasu K."/>
            <person name="Kitaoka M."/>
        </authorList>
    </citation>
    <scope>NUCLEOTIDE SEQUENCE [LARGE SCALE GENOMIC DNA]</scope>
    <source>
        <strain evidence="5 6">BS15</strain>
    </source>
</reference>
<dbReference type="GO" id="GO:0005634">
    <property type="term" value="C:nucleus"/>
    <property type="evidence" value="ECO:0007669"/>
    <property type="project" value="UniProtKB-SubCell"/>
</dbReference>
<feature type="region of interest" description="Disordered" evidence="4">
    <location>
        <begin position="453"/>
        <end position="473"/>
    </location>
</feature>
<evidence type="ECO:0000256" key="3">
    <source>
        <dbReference type="ARBA" id="ARBA00023242"/>
    </source>
</evidence>
<organism evidence="5 6">
    <name type="scientific">Rhodotorula paludigena</name>
    <dbReference type="NCBI Taxonomy" id="86838"/>
    <lineage>
        <taxon>Eukaryota</taxon>
        <taxon>Fungi</taxon>
        <taxon>Dikarya</taxon>
        <taxon>Basidiomycota</taxon>
        <taxon>Pucciniomycotina</taxon>
        <taxon>Microbotryomycetes</taxon>
        <taxon>Sporidiobolales</taxon>
        <taxon>Sporidiobolaceae</taxon>
        <taxon>Rhodotorula</taxon>
    </lineage>
</organism>
<evidence type="ECO:0000256" key="1">
    <source>
        <dbReference type="ARBA" id="ARBA00004123"/>
    </source>
</evidence>
<dbReference type="InterPro" id="IPR036322">
    <property type="entry name" value="WD40_repeat_dom_sf"/>
</dbReference>
<feature type="compositionally biased region" description="Basic residues" evidence="4">
    <location>
        <begin position="129"/>
        <end position="140"/>
    </location>
</feature>
<comment type="caution">
    <text evidence="5">The sequence shown here is derived from an EMBL/GenBank/DDBJ whole genome shotgun (WGS) entry which is preliminary data.</text>
</comment>
<keyword evidence="3" id="KW-0539">Nucleus</keyword>
<sequence>MPPRPRRSAASTSYAHLLQPLQLSSSGSSSDSDTPAQAADGAPKPKKRKRKPVYIPEDSSGSEFELPDKQDGKGSGADAAASDDDDDDDDDSAALDDDDDDLGSGGSVSGASGLSGSIVGGSPGPGRGGRGRGRGGRRGGGRTGGRGITAATEPQHAVVVTAGATATRKGDAGALPPRATVPVKHPYTALGSQHSYVGPLASMAPARRLADAGGKGKARSFAAGEAADPLVLTDDQVHGLLETWTGSPFGVEKDEVWDFGWLPRRYEREGDSIRERPRWGGWYDEVKVPEIGTVPESDRTAYLPTQVYSNRPAPLFAPSVPLAGSNGEAPAGADSAADSSAPGTPGPLADELPVPPPEFGAAVAGPSDTQMQDSAASTSGSVRLRVGKVLAKGVDTGEEVLELARFETKRLDEVVHRKPGHIFNAGGPISSVKWAPRPDGPADKEYVLVATSSDPEAPLRHVPSSSSSSPSRSALQLWSVPASSATDFSPRTAEDAQDRMRLETVLCLPDGMGDARSVEWCPMGGTGKPSGEDASAKPDKDKGKGKGKGKGKQKEDAMDVDGDEDTATDARDKLGIVAAAFADGSVGIFVVPRPEDARERAGVAADSEEPAYITISPALRLRLPDTTCFSVAWGSHEVLAVGCMNGYIAVWRVGAALRAGKAPERPLRPTHYYPTHAGLIRALVFVATPPPSLLDREQHDFDAPPTGLLSAGYDGSTILSDLRDPSGNCTVLAHDRGPFCTVDFSPATGLAYSHDQEDRAKGFGLKPTYLGNESRISVHRGHIWSVACSTHHPFVLSTSSDGSAMFTSGIRSMRKRRVRGHFCHKLFRLEYERETGEVRMWDNLDVEFRQALDPGNPYGKSKPAAAISSATETSTSAWPLEQAVTAGAWHPALNRAPLCATGTALGIGRVDWTEGTVAFGKAK</sequence>
<feature type="region of interest" description="Disordered" evidence="4">
    <location>
        <begin position="1"/>
        <end position="154"/>
    </location>
</feature>
<comment type="subcellular location">
    <subcellularLocation>
        <location evidence="1">Nucleus</location>
    </subcellularLocation>
</comment>
<feature type="region of interest" description="Disordered" evidence="4">
    <location>
        <begin position="518"/>
        <end position="566"/>
    </location>
</feature>
<evidence type="ECO:0000256" key="2">
    <source>
        <dbReference type="ARBA" id="ARBA00023163"/>
    </source>
</evidence>
<dbReference type="InterPro" id="IPR052416">
    <property type="entry name" value="GTF3C_component"/>
</dbReference>
<evidence type="ECO:0008006" key="7">
    <source>
        <dbReference type="Google" id="ProtNLM"/>
    </source>
</evidence>
<feature type="compositionally biased region" description="Gly residues" evidence="4">
    <location>
        <begin position="118"/>
        <end position="128"/>
    </location>
</feature>
<dbReference type="Proteomes" id="UP001342314">
    <property type="component" value="Unassembled WGS sequence"/>
</dbReference>
<dbReference type="PANTHER" id="PTHR15052:SF2">
    <property type="entry name" value="GENERAL TRANSCRIPTION FACTOR 3C POLYPEPTIDE 2"/>
    <property type="match status" value="1"/>
</dbReference>
<dbReference type="InterPro" id="IPR015943">
    <property type="entry name" value="WD40/YVTN_repeat-like_dom_sf"/>
</dbReference>
<dbReference type="InterPro" id="IPR001680">
    <property type="entry name" value="WD40_rpt"/>
</dbReference>
<dbReference type="SUPFAM" id="SSF50978">
    <property type="entry name" value="WD40 repeat-like"/>
    <property type="match status" value="1"/>
</dbReference>
<protein>
    <recommendedName>
        <fullName evidence="7">Transcription factor TFIIIC complex subunit Tfc6</fullName>
    </recommendedName>
</protein>
<feature type="compositionally biased region" description="Low complexity" evidence="4">
    <location>
        <begin position="24"/>
        <end position="33"/>
    </location>
</feature>
<keyword evidence="2" id="KW-0804">Transcription</keyword>
<dbReference type="PANTHER" id="PTHR15052">
    <property type="entry name" value="RNA POLYMERASE III TRANSCRIPTION INITIATION FACTOR COMPLEX SUBUNIT"/>
    <property type="match status" value="1"/>
</dbReference>
<feature type="compositionally biased region" description="Low complexity" evidence="4">
    <location>
        <begin position="329"/>
        <end position="347"/>
    </location>
</feature>
<dbReference type="SMART" id="SM00320">
    <property type="entry name" value="WD40"/>
    <property type="match status" value="4"/>
</dbReference>
<dbReference type="Gene3D" id="2.130.10.10">
    <property type="entry name" value="YVTN repeat-like/Quinoprotein amine dehydrogenase"/>
    <property type="match status" value="1"/>
</dbReference>
<evidence type="ECO:0000256" key="4">
    <source>
        <dbReference type="SAM" id="MobiDB-lite"/>
    </source>
</evidence>
<dbReference type="AlphaFoldDB" id="A0AAV5GDK3"/>
<name>A0AAV5GDK3_9BASI</name>
<feature type="region of interest" description="Disordered" evidence="4">
    <location>
        <begin position="319"/>
        <end position="380"/>
    </location>
</feature>
<evidence type="ECO:0000313" key="5">
    <source>
        <dbReference type="EMBL" id="GJN90616.1"/>
    </source>
</evidence>
<feature type="compositionally biased region" description="Basic and acidic residues" evidence="4">
    <location>
        <begin position="530"/>
        <end position="544"/>
    </location>
</feature>
<dbReference type="EMBL" id="BQKY01000007">
    <property type="protein sequence ID" value="GJN90616.1"/>
    <property type="molecule type" value="Genomic_DNA"/>
</dbReference>
<proteinExistence type="predicted"/>
<evidence type="ECO:0000313" key="6">
    <source>
        <dbReference type="Proteomes" id="UP001342314"/>
    </source>
</evidence>
<accession>A0AAV5GDK3</accession>
<feature type="compositionally biased region" description="Acidic residues" evidence="4">
    <location>
        <begin position="81"/>
        <end position="102"/>
    </location>
</feature>
<keyword evidence="6" id="KW-1185">Reference proteome</keyword>
<dbReference type="GO" id="GO:0000127">
    <property type="term" value="C:transcription factor TFIIIC complex"/>
    <property type="evidence" value="ECO:0007669"/>
    <property type="project" value="TreeGrafter"/>
</dbReference>